<keyword evidence="3" id="KW-1185">Reference proteome</keyword>
<organism evidence="2 3">
    <name type="scientific">Methylocystis iwaonis</name>
    <dbReference type="NCBI Taxonomy" id="2885079"/>
    <lineage>
        <taxon>Bacteria</taxon>
        <taxon>Pseudomonadati</taxon>
        <taxon>Pseudomonadota</taxon>
        <taxon>Alphaproteobacteria</taxon>
        <taxon>Hyphomicrobiales</taxon>
        <taxon>Methylocystaceae</taxon>
        <taxon>Methylocystis</taxon>
    </lineage>
</organism>
<reference evidence="2 3" key="1">
    <citation type="journal article" date="2023" name="Int. J. Syst. Evol. Microbiol.">
        <title>Methylocystis iwaonis sp. nov., a type II methane-oxidizing bacterium from surface soil of a rice paddy field in Japan, and emended description of the genus Methylocystis (ex Whittenbury et al. 1970) Bowman et al. 1993.</title>
        <authorList>
            <person name="Kaise H."/>
            <person name="Sawadogo J.B."/>
            <person name="Alam M.S."/>
            <person name="Ueno C."/>
            <person name="Dianou D."/>
            <person name="Shinjo R."/>
            <person name="Asakawa S."/>
        </authorList>
    </citation>
    <scope>NUCLEOTIDE SEQUENCE [LARGE SCALE GENOMIC DNA]</scope>
    <source>
        <strain evidence="2 3">SS37A-Re</strain>
    </source>
</reference>
<gene>
    <name evidence="2" type="ORF">SS37A_20740</name>
</gene>
<dbReference type="EMBL" id="AP027142">
    <property type="protein sequence ID" value="BDV34545.1"/>
    <property type="molecule type" value="Genomic_DNA"/>
</dbReference>
<evidence type="ECO:0000256" key="1">
    <source>
        <dbReference type="SAM" id="MobiDB-lite"/>
    </source>
</evidence>
<name>A0ABM8E9A1_9HYPH</name>
<dbReference type="Proteomes" id="UP001317629">
    <property type="component" value="Chromosome"/>
</dbReference>
<protein>
    <submittedName>
        <fullName evidence="2">Uncharacterized protein</fullName>
    </submittedName>
</protein>
<feature type="region of interest" description="Disordered" evidence="1">
    <location>
        <begin position="22"/>
        <end position="51"/>
    </location>
</feature>
<proteinExistence type="predicted"/>
<accession>A0ABM8E9A1</accession>
<evidence type="ECO:0000313" key="2">
    <source>
        <dbReference type="EMBL" id="BDV34545.1"/>
    </source>
</evidence>
<evidence type="ECO:0000313" key="3">
    <source>
        <dbReference type="Proteomes" id="UP001317629"/>
    </source>
</evidence>
<sequence>MAAGKNGDERLLHHLVLSEDDGADGGAGAPDMIQRPLSRFGDGGFERRNID</sequence>